<comment type="caution">
    <text evidence="1">The sequence shown here is derived from an EMBL/GenBank/DDBJ whole genome shotgun (WGS) entry which is preliminary data.</text>
</comment>
<name>A0AAV4U2S7_9ARAC</name>
<protein>
    <submittedName>
        <fullName evidence="1">Uncharacterized protein</fullName>
    </submittedName>
</protein>
<evidence type="ECO:0000313" key="2">
    <source>
        <dbReference type="Proteomes" id="UP001054837"/>
    </source>
</evidence>
<feature type="non-terminal residue" evidence="1">
    <location>
        <position position="26"/>
    </location>
</feature>
<evidence type="ECO:0000313" key="1">
    <source>
        <dbReference type="EMBL" id="GIY52098.1"/>
    </source>
</evidence>
<gene>
    <name evidence="1" type="ORF">CDAR_248391</name>
</gene>
<dbReference type="EMBL" id="BPLQ01010631">
    <property type="protein sequence ID" value="GIY52098.1"/>
    <property type="molecule type" value="Genomic_DNA"/>
</dbReference>
<reference evidence="1 2" key="1">
    <citation type="submission" date="2021-06" db="EMBL/GenBank/DDBJ databases">
        <title>Caerostris darwini draft genome.</title>
        <authorList>
            <person name="Kono N."/>
            <person name="Arakawa K."/>
        </authorList>
    </citation>
    <scope>NUCLEOTIDE SEQUENCE [LARGE SCALE GENOMIC DNA]</scope>
</reference>
<dbReference type="Proteomes" id="UP001054837">
    <property type="component" value="Unassembled WGS sequence"/>
</dbReference>
<proteinExistence type="predicted"/>
<organism evidence="1 2">
    <name type="scientific">Caerostris darwini</name>
    <dbReference type="NCBI Taxonomy" id="1538125"/>
    <lineage>
        <taxon>Eukaryota</taxon>
        <taxon>Metazoa</taxon>
        <taxon>Ecdysozoa</taxon>
        <taxon>Arthropoda</taxon>
        <taxon>Chelicerata</taxon>
        <taxon>Arachnida</taxon>
        <taxon>Araneae</taxon>
        <taxon>Araneomorphae</taxon>
        <taxon>Entelegynae</taxon>
        <taxon>Araneoidea</taxon>
        <taxon>Araneidae</taxon>
        <taxon>Caerostris</taxon>
    </lineage>
</organism>
<sequence>MITQPRDNVPIFLAPCNNWSHDNKEA</sequence>
<dbReference type="AlphaFoldDB" id="A0AAV4U2S7"/>
<keyword evidence="2" id="KW-1185">Reference proteome</keyword>
<accession>A0AAV4U2S7</accession>